<gene>
    <name evidence="1" type="ORF">A0H81_05530</name>
</gene>
<dbReference type="Proteomes" id="UP000092993">
    <property type="component" value="Unassembled WGS sequence"/>
</dbReference>
<accession>A0A1C7MC90</accession>
<keyword evidence="2" id="KW-1185">Reference proteome</keyword>
<evidence type="ECO:0000313" key="2">
    <source>
        <dbReference type="Proteomes" id="UP000092993"/>
    </source>
</evidence>
<protein>
    <submittedName>
        <fullName evidence="1">Uncharacterized protein</fullName>
    </submittedName>
</protein>
<proteinExistence type="predicted"/>
<organism evidence="1 2">
    <name type="scientific">Grifola frondosa</name>
    <name type="common">Maitake</name>
    <name type="synonym">Polyporus frondosus</name>
    <dbReference type="NCBI Taxonomy" id="5627"/>
    <lineage>
        <taxon>Eukaryota</taxon>
        <taxon>Fungi</taxon>
        <taxon>Dikarya</taxon>
        <taxon>Basidiomycota</taxon>
        <taxon>Agaricomycotina</taxon>
        <taxon>Agaricomycetes</taxon>
        <taxon>Polyporales</taxon>
        <taxon>Grifolaceae</taxon>
        <taxon>Grifola</taxon>
    </lineage>
</organism>
<sequence length="69" mass="7728">MRAKSGNSAARIKIIQKYPYLCKMIPAGSIKIDCTIHLTRRPPHDCSKVHPHLIHHLHTPPTPSSLLSL</sequence>
<evidence type="ECO:0000313" key="1">
    <source>
        <dbReference type="EMBL" id="OBZ74422.1"/>
    </source>
</evidence>
<name>A0A1C7MC90_GRIFR</name>
<comment type="caution">
    <text evidence="1">The sequence shown here is derived from an EMBL/GenBank/DDBJ whole genome shotgun (WGS) entry which is preliminary data.</text>
</comment>
<dbReference type="AlphaFoldDB" id="A0A1C7MC90"/>
<dbReference type="EMBL" id="LUGG01000005">
    <property type="protein sequence ID" value="OBZ74422.1"/>
    <property type="molecule type" value="Genomic_DNA"/>
</dbReference>
<reference evidence="1 2" key="1">
    <citation type="submission" date="2016-03" db="EMBL/GenBank/DDBJ databases">
        <title>Whole genome sequencing of Grifola frondosa 9006-11.</title>
        <authorList>
            <person name="Min B."/>
            <person name="Park H."/>
            <person name="Kim J.-G."/>
            <person name="Cho H."/>
            <person name="Oh Y.-L."/>
            <person name="Kong W.-S."/>
            <person name="Choi I.-G."/>
        </authorList>
    </citation>
    <scope>NUCLEOTIDE SEQUENCE [LARGE SCALE GENOMIC DNA]</scope>
    <source>
        <strain evidence="1 2">9006-11</strain>
    </source>
</reference>